<keyword evidence="1" id="KW-0479">Metal-binding</keyword>
<gene>
    <name evidence="5" type="ORF">RXV79_15185</name>
</gene>
<feature type="transmembrane region" description="Helical" evidence="3">
    <location>
        <begin position="57"/>
        <end position="74"/>
    </location>
</feature>
<feature type="transmembrane region" description="Helical" evidence="3">
    <location>
        <begin position="20"/>
        <end position="37"/>
    </location>
</feature>
<feature type="transmembrane region" description="Helical" evidence="3">
    <location>
        <begin position="86"/>
        <end position="106"/>
    </location>
</feature>
<keyword evidence="3" id="KW-1133">Transmembrane helix</keyword>
<organism evidence="5 6">
    <name type="scientific">Piscinibacter gummiphilus</name>
    <dbReference type="NCBI Taxonomy" id="946333"/>
    <lineage>
        <taxon>Bacteria</taxon>
        <taxon>Pseudomonadati</taxon>
        <taxon>Pseudomonadota</taxon>
        <taxon>Betaproteobacteria</taxon>
        <taxon>Burkholderiales</taxon>
        <taxon>Sphaerotilaceae</taxon>
        <taxon>Piscinibacter</taxon>
    </lineage>
</organism>
<dbReference type="RefSeq" id="WP_316698645.1">
    <property type="nucleotide sequence ID" value="NZ_CP136336.1"/>
</dbReference>
<keyword evidence="2" id="KW-0378">Hydrolase</keyword>
<dbReference type="EMBL" id="CP136336">
    <property type="protein sequence ID" value="WOB06268.1"/>
    <property type="molecule type" value="Genomic_DNA"/>
</dbReference>
<evidence type="ECO:0000256" key="2">
    <source>
        <dbReference type="ARBA" id="ARBA00022801"/>
    </source>
</evidence>
<evidence type="ECO:0000259" key="4">
    <source>
        <dbReference type="Pfam" id="PF00149"/>
    </source>
</evidence>
<reference evidence="5 6" key="1">
    <citation type="submission" date="2023-10" db="EMBL/GenBank/DDBJ databases">
        <title>Bacteria for the degradation of biodegradable plastic PBAT(Polybutylene adipate terephthalate).</title>
        <authorList>
            <person name="Weon H.-Y."/>
            <person name="Yeon J."/>
        </authorList>
    </citation>
    <scope>NUCLEOTIDE SEQUENCE [LARGE SCALE GENOMIC DNA]</scope>
    <source>
        <strain evidence="5 6">SBD 7-3</strain>
    </source>
</reference>
<keyword evidence="3" id="KW-0812">Transmembrane</keyword>
<dbReference type="SUPFAM" id="SSF56300">
    <property type="entry name" value="Metallo-dependent phosphatases"/>
    <property type="match status" value="1"/>
</dbReference>
<dbReference type="Gene3D" id="3.60.21.10">
    <property type="match status" value="1"/>
</dbReference>
<dbReference type="PANTHER" id="PTHR31302">
    <property type="entry name" value="TRANSMEMBRANE PROTEIN WITH METALLOPHOSPHOESTERASE DOMAIN-RELATED"/>
    <property type="match status" value="1"/>
</dbReference>
<keyword evidence="3" id="KW-0472">Membrane</keyword>
<dbReference type="InterPro" id="IPR029052">
    <property type="entry name" value="Metallo-depent_PP-like"/>
</dbReference>
<keyword evidence="6" id="KW-1185">Reference proteome</keyword>
<evidence type="ECO:0000256" key="3">
    <source>
        <dbReference type="SAM" id="Phobius"/>
    </source>
</evidence>
<name>A0ABZ0CTQ8_9BURK</name>
<protein>
    <submittedName>
        <fullName evidence="5">Metallophosphoesterase</fullName>
    </submittedName>
</protein>
<sequence length="348" mass="38493">MRRAGRKPEPSLISAPRRAAIISLTALATLFVLLLWHDFRNTWISPGYERHTLFHLSVYWGLWLVWPLLAWLGWRLGRAVRARRIAAALVAGSAFATGAALAWARFIEPQRLVVRETRLGQQCGAQVALISDIHFGKFTRERELNRLVDRLNTLPIDAVLVAGDWTYGPPHDLAAAFAPLARIKYPVFGVLGNHDEQMPGPPVADELREALTALNVKLIDGKRVWLGRCTLIGIGDLYAGIADSQVQHLQLDPPANPAERRVVLTHNPDVATLMKPGMASLVLAGHTHGGQVYVPVLTQLMLKRNTRGAYEQGLYPLPDTRLYVTPGIGTDILPLRFLVPPTIDVLSL</sequence>
<dbReference type="Pfam" id="PF00149">
    <property type="entry name" value="Metallophos"/>
    <property type="match status" value="1"/>
</dbReference>
<dbReference type="Proteomes" id="UP001303946">
    <property type="component" value="Chromosome"/>
</dbReference>
<dbReference type="InterPro" id="IPR004843">
    <property type="entry name" value="Calcineurin-like_PHP"/>
</dbReference>
<proteinExistence type="predicted"/>
<feature type="domain" description="Calcineurin-like phosphoesterase" evidence="4">
    <location>
        <begin position="127"/>
        <end position="289"/>
    </location>
</feature>
<dbReference type="PANTHER" id="PTHR31302:SF31">
    <property type="entry name" value="PHOSPHODIESTERASE YAEI"/>
    <property type="match status" value="1"/>
</dbReference>
<accession>A0ABZ0CTQ8</accession>
<evidence type="ECO:0000313" key="6">
    <source>
        <dbReference type="Proteomes" id="UP001303946"/>
    </source>
</evidence>
<evidence type="ECO:0000313" key="5">
    <source>
        <dbReference type="EMBL" id="WOB06268.1"/>
    </source>
</evidence>
<dbReference type="InterPro" id="IPR051158">
    <property type="entry name" value="Metallophosphoesterase_sf"/>
</dbReference>
<evidence type="ECO:0000256" key="1">
    <source>
        <dbReference type="ARBA" id="ARBA00022723"/>
    </source>
</evidence>